<dbReference type="AlphaFoldDB" id="A0A1S7LE04"/>
<gene>
    <name evidence="1" type="ORF">MAGMO_0574</name>
</gene>
<accession>A0A1S7LE04</accession>
<dbReference type="EMBL" id="LO017727">
    <property type="protein sequence ID" value="CRH04778.1"/>
    <property type="molecule type" value="Genomic_DNA"/>
</dbReference>
<reference evidence="1" key="1">
    <citation type="submission" date="2015-04" db="EMBL/GenBank/DDBJ databases">
        <authorList>
            <person name="Syromyatnikov M.Y."/>
            <person name="Popov V.N."/>
        </authorList>
    </citation>
    <scope>NUCLEOTIDE SEQUENCE</scope>
    <source>
        <strain evidence="1">MO-1</strain>
    </source>
</reference>
<proteinExistence type="predicted"/>
<organism evidence="1">
    <name type="scientific">Magnetococcus massalia (strain MO-1)</name>
    <dbReference type="NCBI Taxonomy" id="451514"/>
    <lineage>
        <taxon>Bacteria</taxon>
        <taxon>Pseudomonadati</taxon>
        <taxon>Pseudomonadota</taxon>
        <taxon>Magnetococcia</taxon>
        <taxon>Magnetococcales</taxon>
        <taxon>Magnetococcaceae</taxon>
        <taxon>Magnetococcus</taxon>
    </lineage>
</organism>
<name>A0A1S7LE04_MAGMO</name>
<sequence>MLIKVPVTDLKQKYIHKYNSSGRIVTLQRTFETISSHRGGWVRLKGRVILPSRVNNRFY</sequence>
<evidence type="ECO:0000313" key="1">
    <source>
        <dbReference type="EMBL" id="CRH04778.1"/>
    </source>
</evidence>
<protein>
    <submittedName>
        <fullName evidence="1">Uncharacterized protein</fullName>
    </submittedName>
</protein>